<dbReference type="EMBL" id="FNRV01000001">
    <property type="protein sequence ID" value="SED16718.1"/>
    <property type="molecule type" value="Genomic_DNA"/>
</dbReference>
<dbReference type="Proteomes" id="UP000199665">
    <property type="component" value="Unassembled WGS sequence"/>
</dbReference>
<name>A0ABY0Y919_9PSED</name>
<evidence type="ECO:0000313" key="2">
    <source>
        <dbReference type="Proteomes" id="UP000199665"/>
    </source>
</evidence>
<proteinExistence type="predicted"/>
<evidence type="ECO:0000313" key="1">
    <source>
        <dbReference type="EMBL" id="SED16718.1"/>
    </source>
</evidence>
<reference evidence="1 2" key="1">
    <citation type="submission" date="2016-10" db="EMBL/GenBank/DDBJ databases">
        <authorList>
            <person name="Varghese N."/>
            <person name="Submissions S."/>
        </authorList>
    </citation>
    <scope>NUCLEOTIDE SEQUENCE [LARGE SCALE GENOMIC DNA]</scope>
    <source>
        <strain evidence="1 2">DSM 18327</strain>
    </source>
</reference>
<gene>
    <name evidence="1" type="ORF">SAMN05216205_4412</name>
</gene>
<keyword evidence="2" id="KW-1185">Reference proteome</keyword>
<organism evidence="1 2">
    <name type="scientific">Pseudomonas mohnii</name>
    <dbReference type="NCBI Taxonomy" id="395600"/>
    <lineage>
        <taxon>Bacteria</taxon>
        <taxon>Pseudomonadati</taxon>
        <taxon>Pseudomonadota</taxon>
        <taxon>Gammaproteobacteria</taxon>
        <taxon>Pseudomonadales</taxon>
        <taxon>Pseudomonadaceae</taxon>
        <taxon>Pseudomonas</taxon>
    </lineage>
</organism>
<comment type="caution">
    <text evidence="1">The sequence shown here is derived from an EMBL/GenBank/DDBJ whole genome shotgun (WGS) entry which is preliminary data.</text>
</comment>
<protein>
    <submittedName>
        <fullName evidence="1">Uncharacterized protein</fullName>
    </submittedName>
</protein>
<accession>A0ABY0Y919</accession>
<sequence length="32" mass="3412">MDVNDDAFSLVARGVFEIIASKLAPTGAGFLW</sequence>